<proteinExistence type="predicted"/>
<sequence>MRKLQDTKPVLHALIWIGIYIAAVNVGDIVGGAMGFPELTGLVLIGLSIVLVIYLRVAGRLAFYGLRRVQPGTLSLTLFYIPLFATVLVPFAQGFAPGLTLRTVIFAVVLMAGVGFVEEVLFRGFLLQALRVSEPLTRAILISGVTFGLGHILNLFRGYSIVDQILQIIAAVIVGIALSYCAVLTGSIVPGIVFHALFNISSTLTNSSAMADAVGVGVTSLVLVVYIFVLQKRLTEVGPAGIDSLDPQGHRR</sequence>
<keyword evidence="1" id="KW-1133">Transmembrane helix</keyword>
<dbReference type="Proteomes" id="UP000244962">
    <property type="component" value="Unassembled WGS sequence"/>
</dbReference>
<comment type="caution">
    <text evidence="3">The sequence shown here is derived from an EMBL/GenBank/DDBJ whole genome shotgun (WGS) entry which is preliminary data.</text>
</comment>
<evidence type="ECO:0000259" key="2">
    <source>
        <dbReference type="Pfam" id="PF02517"/>
    </source>
</evidence>
<dbReference type="EMBL" id="QEFB01000018">
    <property type="protein sequence ID" value="PWC04592.1"/>
    <property type="molecule type" value="Genomic_DNA"/>
</dbReference>
<feature type="transmembrane region" description="Helical" evidence="1">
    <location>
        <begin position="165"/>
        <end position="198"/>
    </location>
</feature>
<feature type="transmembrane region" description="Helical" evidence="1">
    <location>
        <begin position="210"/>
        <end position="229"/>
    </location>
</feature>
<dbReference type="PANTHER" id="PTHR43592:SF15">
    <property type="entry name" value="CAAX AMINO TERMINAL PROTEASE FAMILY PROTEIN"/>
    <property type="match status" value="1"/>
</dbReference>
<dbReference type="GO" id="GO:0080120">
    <property type="term" value="P:CAAX-box protein maturation"/>
    <property type="evidence" value="ECO:0007669"/>
    <property type="project" value="UniProtKB-ARBA"/>
</dbReference>
<dbReference type="PANTHER" id="PTHR43592">
    <property type="entry name" value="CAAX AMINO TERMINAL PROTEASE"/>
    <property type="match status" value="1"/>
</dbReference>
<organism evidence="3 4">
    <name type="scientific">Mycetocola zhujimingii</name>
    <dbReference type="NCBI Taxonomy" id="2079792"/>
    <lineage>
        <taxon>Bacteria</taxon>
        <taxon>Bacillati</taxon>
        <taxon>Actinomycetota</taxon>
        <taxon>Actinomycetes</taxon>
        <taxon>Micrococcales</taxon>
        <taxon>Microbacteriaceae</taxon>
        <taxon>Mycetocola</taxon>
    </lineage>
</organism>
<reference evidence="4" key="1">
    <citation type="submission" date="2018-04" db="EMBL/GenBank/DDBJ databases">
        <authorList>
            <person name="Liu S."/>
            <person name="Wang Z."/>
            <person name="Li J."/>
        </authorList>
    </citation>
    <scope>NUCLEOTIDE SEQUENCE [LARGE SCALE GENOMIC DNA]</scope>
    <source>
        <strain evidence="4">622</strain>
    </source>
</reference>
<feature type="transmembrane region" description="Helical" evidence="1">
    <location>
        <begin position="139"/>
        <end position="159"/>
    </location>
</feature>
<evidence type="ECO:0000313" key="4">
    <source>
        <dbReference type="Proteomes" id="UP000244962"/>
    </source>
</evidence>
<keyword evidence="1" id="KW-0472">Membrane</keyword>
<feature type="transmembrane region" description="Helical" evidence="1">
    <location>
        <begin position="104"/>
        <end position="127"/>
    </location>
</feature>
<gene>
    <name evidence="3" type="ORF">DF223_14160</name>
</gene>
<evidence type="ECO:0000256" key="1">
    <source>
        <dbReference type="SAM" id="Phobius"/>
    </source>
</evidence>
<accession>A0A2U1TA74</accession>
<feature type="transmembrane region" description="Helical" evidence="1">
    <location>
        <begin position="39"/>
        <end position="59"/>
    </location>
</feature>
<dbReference type="Pfam" id="PF02517">
    <property type="entry name" value="Rce1-like"/>
    <property type="match status" value="1"/>
</dbReference>
<dbReference type="RefSeq" id="WP_108963666.1">
    <property type="nucleotide sequence ID" value="NZ_QEFB01000018.1"/>
</dbReference>
<dbReference type="InterPro" id="IPR003675">
    <property type="entry name" value="Rce1/LyrA-like_dom"/>
</dbReference>
<keyword evidence="1" id="KW-0812">Transmembrane</keyword>
<protein>
    <recommendedName>
        <fullName evidence="2">CAAX prenyl protease 2/Lysostaphin resistance protein A-like domain-containing protein</fullName>
    </recommendedName>
</protein>
<feature type="transmembrane region" description="Helical" evidence="1">
    <location>
        <begin position="71"/>
        <end position="92"/>
    </location>
</feature>
<dbReference type="GO" id="GO:0004175">
    <property type="term" value="F:endopeptidase activity"/>
    <property type="evidence" value="ECO:0007669"/>
    <property type="project" value="UniProtKB-ARBA"/>
</dbReference>
<dbReference type="AlphaFoldDB" id="A0A2U1TA74"/>
<evidence type="ECO:0000313" key="3">
    <source>
        <dbReference type="EMBL" id="PWC04592.1"/>
    </source>
</evidence>
<name>A0A2U1TA74_9MICO</name>
<feature type="domain" description="CAAX prenyl protease 2/Lysostaphin resistance protein A-like" evidence="2">
    <location>
        <begin position="103"/>
        <end position="200"/>
    </location>
</feature>
<keyword evidence="4" id="KW-1185">Reference proteome</keyword>
<feature type="transmembrane region" description="Helical" evidence="1">
    <location>
        <begin position="12"/>
        <end position="33"/>
    </location>
</feature>